<gene>
    <name evidence="1" type="ORF">SAMN04488092_103312</name>
</gene>
<dbReference type="RefSeq" id="WP_090269013.1">
    <property type="nucleotide sequence ID" value="NZ_FOEP01000003.1"/>
</dbReference>
<dbReference type="Gene3D" id="3.30.530.20">
    <property type="match status" value="1"/>
</dbReference>
<protein>
    <recommendedName>
        <fullName evidence="3">Polyketide cyclase / dehydrase and lipid transport</fullName>
    </recommendedName>
</protein>
<accession>A0A1H9CM57</accession>
<dbReference type="Proteomes" id="UP000198634">
    <property type="component" value="Unassembled WGS sequence"/>
</dbReference>
<dbReference type="AlphaFoldDB" id="A0A1H9CM57"/>
<name>A0A1H9CM57_9RHOB</name>
<organism evidence="1 2">
    <name type="scientific">Thalassovita taeanensis</name>
    <dbReference type="NCBI Taxonomy" id="657014"/>
    <lineage>
        <taxon>Bacteria</taxon>
        <taxon>Pseudomonadati</taxon>
        <taxon>Pseudomonadota</taxon>
        <taxon>Alphaproteobacteria</taxon>
        <taxon>Rhodobacterales</taxon>
        <taxon>Roseobacteraceae</taxon>
        <taxon>Thalassovita</taxon>
    </lineage>
</organism>
<proteinExistence type="predicted"/>
<dbReference type="InterPro" id="IPR023393">
    <property type="entry name" value="START-like_dom_sf"/>
</dbReference>
<evidence type="ECO:0008006" key="3">
    <source>
        <dbReference type="Google" id="ProtNLM"/>
    </source>
</evidence>
<dbReference type="EMBL" id="FOEP01000003">
    <property type="protein sequence ID" value="SEQ02285.1"/>
    <property type="molecule type" value="Genomic_DNA"/>
</dbReference>
<sequence length="155" mass="17453">MKFATKEDIEAPIQSVFLMVSDFNGLERAALRRGAEVQRIDGMTANGVGMAWDVSFMMRSKLRNLRITLAEYDPANAMVFQAASAGLNGVMAVDLVAMSRTRTRMALEMELEATTLSARLMLQSLKLARNKLNKRFHLRVADYATELEARYKRNC</sequence>
<keyword evidence="2" id="KW-1185">Reference proteome</keyword>
<dbReference type="OrthoDB" id="7860307at2"/>
<dbReference type="CDD" id="cd07812">
    <property type="entry name" value="SRPBCC"/>
    <property type="match status" value="1"/>
</dbReference>
<evidence type="ECO:0000313" key="2">
    <source>
        <dbReference type="Proteomes" id="UP000198634"/>
    </source>
</evidence>
<reference evidence="1 2" key="1">
    <citation type="submission" date="2016-10" db="EMBL/GenBank/DDBJ databases">
        <authorList>
            <person name="de Groot N.N."/>
        </authorList>
    </citation>
    <scope>NUCLEOTIDE SEQUENCE [LARGE SCALE GENOMIC DNA]</scope>
    <source>
        <strain evidence="1 2">DSM 22007</strain>
    </source>
</reference>
<dbReference type="SUPFAM" id="SSF55961">
    <property type="entry name" value="Bet v1-like"/>
    <property type="match status" value="1"/>
</dbReference>
<evidence type="ECO:0000313" key="1">
    <source>
        <dbReference type="EMBL" id="SEQ02285.1"/>
    </source>
</evidence>
<dbReference type="STRING" id="657014.SAMN04488092_103312"/>